<dbReference type="Proteomes" id="UP000563601">
    <property type="component" value="Unassembled WGS sequence"/>
</dbReference>
<organism evidence="2 5">
    <name type="scientific">Microbulbifer hydrolyticus</name>
    <dbReference type="NCBI Taxonomy" id="48074"/>
    <lineage>
        <taxon>Bacteria</taxon>
        <taxon>Pseudomonadati</taxon>
        <taxon>Pseudomonadota</taxon>
        <taxon>Gammaproteobacteria</taxon>
        <taxon>Cellvibrionales</taxon>
        <taxon>Microbulbiferaceae</taxon>
        <taxon>Microbulbifer</taxon>
    </lineage>
</organism>
<keyword evidence="4" id="KW-1185">Reference proteome</keyword>
<keyword evidence="1" id="KW-0732">Signal</keyword>
<evidence type="ECO:0000313" key="4">
    <source>
        <dbReference type="Proteomes" id="UP000464675"/>
    </source>
</evidence>
<proteinExistence type="predicted"/>
<evidence type="ECO:0000256" key="1">
    <source>
        <dbReference type="SAM" id="SignalP"/>
    </source>
</evidence>
<feature type="signal peptide" evidence="1">
    <location>
        <begin position="1"/>
        <end position="18"/>
    </location>
</feature>
<accession>A0A6P1TBN2</accession>
<evidence type="ECO:0000313" key="3">
    <source>
        <dbReference type="EMBL" id="QHQ40174.1"/>
    </source>
</evidence>
<dbReference type="Proteomes" id="UP000464675">
    <property type="component" value="Chromosome"/>
</dbReference>
<dbReference type="AlphaFoldDB" id="A0A6P1TBN2"/>
<reference evidence="3 4" key="1">
    <citation type="submission" date="2020-01" db="EMBL/GenBank/DDBJ databases">
        <title>The possibility of degradation of plastic by Microbulbifer hydrolyticus IRE-31.</title>
        <authorList>
            <person name="Liu L."/>
        </authorList>
    </citation>
    <scope>NUCLEOTIDE SEQUENCE [LARGE SCALE GENOMIC DNA]</scope>
    <source>
        <strain evidence="3 4">IRE-31</strain>
    </source>
</reference>
<name>A0A6P1TBN2_9GAMM</name>
<dbReference type="RefSeq" id="WP_161859472.1">
    <property type="nucleotide sequence ID" value="NZ_CP047491.1"/>
</dbReference>
<dbReference type="EMBL" id="JACHHR010000003">
    <property type="protein sequence ID" value="MBB5212555.1"/>
    <property type="molecule type" value="Genomic_DNA"/>
</dbReference>
<evidence type="ECO:0000313" key="2">
    <source>
        <dbReference type="EMBL" id="MBB5212555.1"/>
    </source>
</evidence>
<evidence type="ECO:0000313" key="5">
    <source>
        <dbReference type="Proteomes" id="UP000563601"/>
    </source>
</evidence>
<feature type="chain" id="PRO_5044645626" evidence="1">
    <location>
        <begin position="19"/>
        <end position="125"/>
    </location>
</feature>
<protein>
    <submittedName>
        <fullName evidence="2">Uncharacterized protein</fullName>
    </submittedName>
</protein>
<gene>
    <name evidence="3" type="ORF">GTQ55_15090</name>
    <name evidence="2" type="ORF">HNQ53_002780</name>
</gene>
<dbReference type="EMBL" id="CP047491">
    <property type="protein sequence ID" value="QHQ40174.1"/>
    <property type="molecule type" value="Genomic_DNA"/>
</dbReference>
<sequence>MKFLALLVLIFLPISSFADSCEQPPVAEIANPNLLKIITTTISERMDQIDISAPTFIDGKKIKSAQLLQTDKEKPFFLVLLSLPFADEERAATQIFSAPGMFIGGEVQVWYGSDECPTLLRGEIT</sequence>
<reference evidence="2 5" key="2">
    <citation type="submission" date="2020-08" db="EMBL/GenBank/DDBJ databases">
        <title>Genomic Encyclopedia of Type Strains, Phase IV (KMG-IV): sequencing the most valuable type-strain genomes for metagenomic binning, comparative biology and taxonomic classification.</title>
        <authorList>
            <person name="Goeker M."/>
        </authorList>
    </citation>
    <scope>NUCLEOTIDE SEQUENCE [LARGE SCALE GENOMIC DNA]</scope>
    <source>
        <strain evidence="2 5">DSM 11525</strain>
    </source>
</reference>